<dbReference type="Proteomes" id="UP001165124">
    <property type="component" value="Unassembled WGS sequence"/>
</dbReference>
<organism evidence="2 3">
    <name type="scientific">Actinomadura rubrobrunea</name>
    <dbReference type="NCBI Taxonomy" id="115335"/>
    <lineage>
        <taxon>Bacteria</taxon>
        <taxon>Bacillati</taxon>
        <taxon>Actinomycetota</taxon>
        <taxon>Actinomycetes</taxon>
        <taxon>Streptosporangiales</taxon>
        <taxon>Thermomonosporaceae</taxon>
        <taxon>Actinomadura</taxon>
    </lineage>
</organism>
<protein>
    <recommendedName>
        <fullName evidence="1">STAS domain-containing protein</fullName>
    </recommendedName>
</protein>
<evidence type="ECO:0000313" key="2">
    <source>
        <dbReference type="EMBL" id="GLW63568.1"/>
    </source>
</evidence>
<gene>
    <name evidence="2" type="ORF">Arub01_18120</name>
</gene>
<dbReference type="InterPro" id="IPR002645">
    <property type="entry name" value="STAS_dom"/>
</dbReference>
<evidence type="ECO:0000313" key="3">
    <source>
        <dbReference type="Proteomes" id="UP001165124"/>
    </source>
</evidence>
<dbReference type="InterPro" id="IPR036513">
    <property type="entry name" value="STAS_dom_sf"/>
</dbReference>
<dbReference type="PROSITE" id="PS50801">
    <property type="entry name" value="STAS"/>
    <property type="match status" value="1"/>
</dbReference>
<dbReference type="Gene3D" id="3.30.750.24">
    <property type="entry name" value="STAS domain"/>
    <property type="match status" value="1"/>
</dbReference>
<keyword evidence="3" id="KW-1185">Reference proteome</keyword>
<evidence type="ECO:0000259" key="1">
    <source>
        <dbReference type="PROSITE" id="PS50801"/>
    </source>
</evidence>
<dbReference type="RefSeq" id="WP_067912717.1">
    <property type="nucleotide sequence ID" value="NZ_BSRZ01000003.1"/>
</dbReference>
<reference evidence="2" key="1">
    <citation type="submission" date="2023-02" db="EMBL/GenBank/DDBJ databases">
        <title>Actinomadura rubrobrunea NBRC 14622.</title>
        <authorList>
            <person name="Ichikawa N."/>
            <person name="Sato H."/>
            <person name="Tonouchi N."/>
        </authorList>
    </citation>
    <scope>NUCLEOTIDE SEQUENCE</scope>
    <source>
        <strain evidence="2">NBRC 14622</strain>
    </source>
</reference>
<dbReference type="InterPro" id="IPR058548">
    <property type="entry name" value="MlaB-like_STAS"/>
</dbReference>
<dbReference type="SUPFAM" id="SSF52091">
    <property type="entry name" value="SpoIIaa-like"/>
    <property type="match status" value="1"/>
</dbReference>
<dbReference type="Pfam" id="PF14417">
    <property type="entry name" value="MEDS"/>
    <property type="match status" value="1"/>
</dbReference>
<dbReference type="CDD" id="cd07043">
    <property type="entry name" value="STAS_anti-anti-sigma_factors"/>
    <property type="match status" value="1"/>
</dbReference>
<dbReference type="InterPro" id="IPR025847">
    <property type="entry name" value="MEDS_domain"/>
</dbReference>
<comment type="caution">
    <text evidence="2">The sequence shown here is derived from an EMBL/GenBank/DDBJ whole genome shotgun (WGS) entry which is preliminary data.</text>
</comment>
<proteinExistence type="predicted"/>
<accession>A0A9W6PV36</accession>
<feature type="domain" description="STAS" evidence="1">
    <location>
        <begin position="209"/>
        <end position="285"/>
    </location>
</feature>
<name>A0A9W6PV36_9ACTN</name>
<sequence>MNGLDVGWFTERPVGELRPGDHAWLAYATREEREHVIGDFVHDGLRNTEEKVVYVADSPPERLPGVRRLDDVTLRDRVRRRQLRVLSRAQTCLDRAGRFDPSRMVDVLAHEVDAAFDQEFRAVRVTTDFSWLLTAPGGGLTRMLSCEHLVAEAVSPSTTTMAICQVRRGARPPDELAALRDTHEVLVEANPEFDDGVLKIVRTFDPPGLRVEGELDAARHAAFSDRLARVSKGRLRTHLDLSRLRFVDLGGLSLLTRHACDLPGGSVLVLDELPPEVEDVIEMVGWHRLPGLVRGRPREA</sequence>
<dbReference type="AlphaFoldDB" id="A0A9W6PV36"/>
<dbReference type="Pfam" id="PF13466">
    <property type="entry name" value="STAS_2"/>
    <property type="match status" value="1"/>
</dbReference>
<dbReference type="EMBL" id="BSRZ01000003">
    <property type="protein sequence ID" value="GLW63568.1"/>
    <property type="molecule type" value="Genomic_DNA"/>
</dbReference>